<protein>
    <submittedName>
        <fullName evidence="2">Uncharacterized protein</fullName>
    </submittedName>
</protein>
<sequence>MKFIQIPLIVAAVCLAQVCAQRTNTIPENCNRGSFNRNCYRSPTS</sequence>
<evidence type="ECO:0000256" key="1">
    <source>
        <dbReference type="SAM" id="SignalP"/>
    </source>
</evidence>
<dbReference type="HOGENOM" id="CLU_3208851_0_0_1"/>
<dbReference type="Proteomes" id="UP000018721">
    <property type="component" value="Unassembled WGS sequence"/>
</dbReference>
<accession>V9E513</accession>
<keyword evidence="3" id="KW-1185">Reference proteome</keyword>
<keyword evidence="1" id="KW-0732">Signal</keyword>
<comment type="caution">
    <text evidence="2">The sequence shown here is derived from an EMBL/GenBank/DDBJ whole genome shotgun (WGS) entry which is preliminary data.</text>
</comment>
<feature type="signal peptide" evidence="1">
    <location>
        <begin position="1"/>
        <end position="20"/>
    </location>
</feature>
<name>V9E513_PHYNI</name>
<feature type="chain" id="PRO_5004773871" evidence="1">
    <location>
        <begin position="21"/>
        <end position="45"/>
    </location>
</feature>
<organism evidence="2 3">
    <name type="scientific">Phytophthora nicotianae P1569</name>
    <dbReference type="NCBI Taxonomy" id="1317065"/>
    <lineage>
        <taxon>Eukaryota</taxon>
        <taxon>Sar</taxon>
        <taxon>Stramenopiles</taxon>
        <taxon>Oomycota</taxon>
        <taxon>Peronosporomycetes</taxon>
        <taxon>Peronosporales</taxon>
        <taxon>Peronosporaceae</taxon>
        <taxon>Phytophthora</taxon>
    </lineage>
</organism>
<gene>
    <name evidence="2" type="ORF">F443_19972</name>
</gene>
<reference evidence="2 3" key="1">
    <citation type="submission" date="2013-11" db="EMBL/GenBank/DDBJ databases">
        <title>The Genome Sequence of Phytophthora parasitica P1569.</title>
        <authorList>
            <consortium name="The Broad Institute Genomics Platform"/>
            <person name="Russ C."/>
            <person name="Tyler B."/>
            <person name="Panabieres F."/>
            <person name="Shan W."/>
            <person name="Tripathy S."/>
            <person name="Grunwald N."/>
            <person name="Machado M."/>
            <person name="Johnson C.S."/>
            <person name="Arredondo F."/>
            <person name="Hong C."/>
            <person name="Coffey M."/>
            <person name="Young S.K."/>
            <person name="Zeng Q."/>
            <person name="Gargeya S."/>
            <person name="Fitzgerald M."/>
            <person name="Abouelleil A."/>
            <person name="Alvarado L."/>
            <person name="Chapman S.B."/>
            <person name="Gainer-Dewar J."/>
            <person name="Goldberg J."/>
            <person name="Griggs A."/>
            <person name="Gujja S."/>
            <person name="Hansen M."/>
            <person name="Howarth C."/>
            <person name="Imamovic A."/>
            <person name="Ireland A."/>
            <person name="Larimer J."/>
            <person name="McCowan C."/>
            <person name="Murphy C."/>
            <person name="Pearson M."/>
            <person name="Poon T.W."/>
            <person name="Priest M."/>
            <person name="Roberts A."/>
            <person name="Saif S."/>
            <person name="Shea T."/>
            <person name="Sykes S."/>
            <person name="Wortman J."/>
            <person name="Nusbaum C."/>
            <person name="Birren B."/>
        </authorList>
    </citation>
    <scope>NUCLEOTIDE SEQUENCE [LARGE SCALE GENOMIC DNA]</scope>
    <source>
        <strain evidence="2 3">P1569</strain>
    </source>
</reference>
<evidence type="ECO:0000313" key="2">
    <source>
        <dbReference type="EMBL" id="ETI33357.1"/>
    </source>
</evidence>
<dbReference type="AlphaFoldDB" id="V9E513"/>
<evidence type="ECO:0000313" key="3">
    <source>
        <dbReference type="Proteomes" id="UP000018721"/>
    </source>
</evidence>
<proteinExistence type="predicted"/>
<dbReference type="EMBL" id="ANIZ01003476">
    <property type="protein sequence ID" value="ETI33357.1"/>
    <property type="molecule type" value="Genomic_DNA"/>
</dbReference>